<gene>
    <name evidence="5" type="ORF">JZO70_17250</name>
</gene>
<dbReference type="SMART" id="SM00822">
    <property type="entry name" value="PKS_KR"/>
    <property type="match status" value="1"/>
</dbReference>
<dbReference type="InterPro" id="IPR036291">
    <property type="entry name" value="NAD(P)-bd_dom_sf"/>
</dbReference>
<dbReference type="Pfam" id="PF00106">
    <property type="entry name" value="adh_short"/>
    <property type="match status" value="1"/>
</dbReference>
<evidence type="ECO:0000256" key="3">
    <source>
        <dbReference type="RuleBase" id="RU000363"/>
    </source>
</evidence>
<evidence type="ECO:0000256" key="1">
    <source>
        <dbReference type="ARBA" id="ARBA00006484"/>
    </source>
</evidence>
<dbReference type="CDD" id="cd05233">
    <property type="entry name" value="SDR_c"/>
    <property type="match status" value="1"/>
</dbReference>
<dbReference type="PANTHER" id="PTHR43115:SF4">
    <property type="entry name" value="DEHYDROGENASE_REDUCTASE SDR FAMILY MEMBER 11"/>
    <property type="match status" value="1"/>
</dbReference>
<keyword evidence="6" id="KW-1185">Reference proteome</keyword>
<feature type="domain" description="Ketoreductase" evidence="4">
    <location>
        <begin position="7"/>
        <end position="216"/>
    </location>
</feature>
<dbReference type="EMBL" id="JAFREM010000028">
    <property type="protein sequence ID" value="MBO1307925.1"/>
    <property type="molecule type" value="Genomic_DNA"/>
</dbReference>
<organism evidence="5 6">
    <name type="scientific">Candidatus Enterococcus moelleringii</name>
    <dbReference type="NCBI Taxonomy" id="2815325"/>
    <lineage>
        <taxon>Bacteria</taxon>
        <taxon>Bacillati</taxon>
        <taxon>Bacillota</taxon>
        <taxon>Bacilli</taxon>
        <taxon>Lactobacillales</taxon>
        <taxon>Enterococcaceae</taxon>
        <taxon>Enterococcus</taxon>
    </lineage>
</organism>
<evidence type="ECO:0000313" key="5">
    <source>
        <dbReference type="EMBL" id="MBO1307925.1"/>
    </source>
</evidence>
<keyword evidence="2" id="KW-0560">Oxidoreductase</keyword>
<dbReference type="Gene3D" id="3.40.50.720">
    <property type="entry name" value="NAD(P)-binding Rossmann-like Domain"/>
    <property type="match status" value="1"/>
</dbReference>
<dbReference type="InterPro" id="IPR002347">
    <property type="entry name" value="SDR_fam"/>
</dbReference>
<evidence type="ECO:0000313" key="6">
    <source>
        <dbReference type="Proteomes" id="UP000664601"/>
    </source>
</evidence>
<dbReference type="PRINTS" id="PR00080">
    <property type="entry name" value="SDRFAMILY"/>
</dbReference>
<name>A0ABS3LE72_9ENTE</name>
<dbReference type="SUPFAM" id="SSF51735">
    <property type="entry name" value="NAD(P)-binding Rossmann-fold domains"/>
    <property type="match status" value="1"/>
</dbReference>
<comment type="caution">
    <text evidence="5">The sequence shown here is derived from an EMBL/GenBank/DDBJ whole genome shotgun (WGS) entry which is preliminary data.</text>
</comment>
<dbReference type="PANTHER" id="PTHR43115">
    <property type="entry name" value="DEHYDROGENASE/REDUCTASE SDR FAMILY MEMBER 11"/>
    <property type="match status" value="1"/>
</dbReference>
<accession>A0ABS3LE72</accession>
<dbReference type="PRINTS" id="PR00081">
    <property type="entry name" value="GDHRDH"/>
</dbReference>
<dbReference type="Proteomes" id="UP000664601">
    <property type="component" value="Unassembled WGS sequence"/>
</dbReference>
<evidence type="ECO:0000256" key="2">
    <source>
        <dbReference type="ARBA" id="ARBA00023002"/>
    </source>
</evidence>
<reference evidence="5 6" key="1">
    <citation type="submission" date="2021-03" db="EMBL/GenBank/DDBJ databases">
        <title>Enterococcal diversity collection.</title>
        <authorList>
            <person name="Gilmore M.S."/>
            <person name="Schwartzman J."/>
            <person name="Van Tyne D."/>
            <person name="Martin M."/>
            <person name="Earl A.M."/>
            <person name="Manson A.L."/>
            <person name="Straub T."/>
            <person name="Salamzade R."/>
            <person name="Saavedra J."/>
            <person name="Lebreton F."/>
            <person name="Prichula J."/>
            <person name="Schaufler K."/>
            <person name="Gaca A."/>
            <person name="Sgardioli B."/>
            <person name="Wagenaar J."/>
            <person name="Strong T."/>
        </authorList>
    </citation>
    <scope>NUCLEOTIDE SEQUENCE [LARGE SCALE GENOMIC DNA]</scope>
    <source>
        <strain evidence="5 6">669A</strain>
    </source>
</reference>
<evidence type="ECO:0000259" key="4">
    <source>
        <dbReference type="SMART" id="SM00822"/>
    </source>
</evidence>
<sequence>MIDLKEKVVVITGATGGIGAATAKLLAKEGAKIVLSDIDEEALKEEEQALIDEGGEVSYIAADVTKMSELENLVKETLSRHDRIDVFFSNAGLLLSEDMVHESDSDEISDLIDVNVKGVINGVLAILPYFKEQDAGHIVSTASIASHMVQPQTVAYSATKHAVRIMMEGLKKEEAETKIRFTTISPGVVDTDMGEGLVDDATDRFTALDPKSIAEGILFALTRDEEVNVREMIISPTKSPD</sequence>
<dbReference type="RefSeq" id="WP_207674911.1">
    <property type="nucleotide sequence ID" value="NZ_JAFREM010000028.1"/>
</dbReference>
<dbReference type="InterPro" id="IPR057326">
    <property type="entry name" value="KR_dom"/>
</dbReference>
<proteinExistence type="inferred from homology"/>
<protein>
    <submittedName>
        <fullName evidence="5">SDR family oxidoreductase</fullName>
    </submittedName>
</protein>
<comment type="similarity">
    <text evidence="1 3">Belongs to the short-chain dehydrogenases/reductases (SDR) family.</text>
</comment>